<keyword evidence="2" id="KW-0812">Transmembrane</keyword>
<dbReference type="GO" id="GO:0008270">
    <property type="term" value="F:zinc ion binding"/>
    <property type="evidence" value="ECO:0007669"/>
    <property type="project" value="UniProtKB-KW"/>
</dbReference>
<keyword evidence="1" id="KW-0863">Zinc-finger</keyword>
<keyword evidence="2" id="KW-1133">Transmembrane helix</keyword>
<feature type="transmembrane region" description="Helical" evidence="2">
    <location>
        <begin position="28"/>
        <end position="48"/>
    </location>
</feature>
<keyword evidence="2" id="KW-0472">Membrane</keyword>
<accession>A0AAV9Y206</accession>
<reference evidence="4 5" key="1">
    <citation type="submission" date="2023-10" db="EMBL/GenBank/DDBJ databases">
        <title>Comparative genomics analysis reveals potential genetic determinants of host preference in Cryptosporidium xiaoi.</title>
        <authorList>
            <person name="Xiao L."/>
            <person name="Li J."/>
        </authorList>
    </citation>
    <scope>NUCLEOTIDE SEQUENCE [LARGE SCALE GENOMIC DNA]</scope>
    <source>
        <strain evidence="4 5">52996</strain>
    </source>
</reference>
<dbReference type="EMBL" id="JAWDEY010000007">
    <property type="protein sequence ID" value="KAK6590389.1"/>
    <property type="molecule type" value="Genomic_DNA"/>
</dbReference>
<keyword evidence="1" id="KW-0862">Zinc</keyword>
<feature type="transmembrane region" description="Helical" evidence="2">
    <location>
        <begin position="288"/>
        <end position="314"/>
    </location>
</feature>
<feature type="domain" description="RING-type" evidence="3">
    <location>
        <begin position="596"/>
        <end position="642"/>
    </location>
</feature>
<sequence>MTRETGEMRHQNGVSRINQKTKLIFKQILRTILILLILIPLLLEVYFVTPNIVEFTSGKEWVRALINSDFEEMKISMGDYLSGDSGNGNLNNIENKSEHLNSDGKLSASSTNNNIILLLFNPLDYLISEDVYEKNTKGPLSINNRIYNKSSNLRNNLKSLISFSNFENNKKSNKTVVRGLMNLNTSDVTNNKILLIKKEECDCKPLSDNYIDKSLSSGDTNNRDWYILSLDGENFISKPAYIQMFALMILVIRWIFVVNYTILQLLIPIIGMENLINKDILKSNIISLIYFSSSSLSLSIIGIEGKDCITWWFFGPDPEYVLKSQLFVWFVALICILLYLVKNILEKVIHMSVKYKLLNDFIKTFIYIPMGLIVIISVTLCILGIIKPWIFLVWATSLIIELEKNIRELSNLNMNGAEILNITNNYDGNSAMDQRNLQNGSYDIDEVSIVEIKEGTQSSKSNCDKLIERENDLVIIPISNSYFKILDSSIESCCTKLCQWYMNHSNFRLPKKYFNSELIEFNNKFLNTFEFKIIDMLNHYKYEFSNNKLQSFDSTIASTNFNSLSFSSSSSSSFLRTNSFQNSEFGSSNSQQLFICNICFLEYKSIIIFTPCGHGNVCIDCLGEYLSNSIKLRQYPKCHICREEITKMIEIEKNNSFQSGESNEGDIYSFRGSGNNNSQLKIITGAKIVAEVVLNSENSQNSSYNNFINSNSSTSHYSPEGSSNKITLKISTKNSNLLSQPCIKELIELNNQTQRFNSLSRFLNRSR</sequence>
<name>A0AAV9Y206_9CRYT</name>
<evidence type="ECO:0000256" key="2">
    <source>
        <dbReference type="SAM" id="Phobius"/>
    </source>
</evidence>
<keyword evidence="1" id="KW-0479">Metal-binding</keyword>
<evidence type="ECO:0000313" key="5">
    <source>
        <dbReference type="Proteomes" id="UP001311799"/>
    </source>
</evidence>
<organism evidence="4 5">
    <name type="scientific">Cryptosporidium xiaoi</name>
    <dbReference type="NCBI Taxonomy" id="659607"/>
    <lineage>
        <taxon>Eukaryota</taxon>
        <taxon>Sar</taxon>
        <taxon>Alveolata</taxon>
        <taxon>Apicomplexa</taxon>
        <taxon>Conoidasida</taxon>
        <taxon>Coccidia</taxon>
        <taxon>Eucoccidiorida</taxon>
        <taxon>Eimeriorina</taxon>
        <taxon>Cryptosporidiidae</taxon>
        <taxon>Cryptosporidium</taxon>
    </lineage>
</organism>
<dbReference type="Proteomes" id="UP001311799">
    <property type="component" value="Unassembled WGS sequence"/>
</dbReference>
<protein>
    <recommendedName>
        <fullName evidence="3">RING-type domain-containing protein</fullName>
    </recommendedName>
</protein>
<evidence type="ECO:0000313" key="4">
    <source>
        <dbReference type="EMBL" id="KAK6590389.1"/>
    </source>
</evidence>
<feature type="transmembrane region" description="Helical" evidence="2">
    <location>
        <begin position="366"/>
        <end position="395"/>
    </location>
</feature>
<gene>
    <name evidence="4" type="ORF">RS030_162491</name>
</gene>
<evidence type="ECO:0000256" key="1">
    <source>
        <dbReference type="PROSITE-ProRule" id="PRU00175"/>
    </source>
</evidence>
<dbReference type="Pfam" id="PF13920">
    <property type="entry name" value="zf-C3HC4_3"/>
    <property type="match status" value="1"/>
</dbReference>
<feature type="transmembrane region" description="Helical" evidence="2">
    <location>
        <begin position="244"/>
        <end position="267"/>
    </location>
</feature>
<dbReference type="AlphaFoldDB" id="A0AAV9Y206"/>
<comment type="caution">
    <text evidence="4">The sequence shown here is derived from an EMBL/GenBank/DDBJ whole genome shotgun (WGS) entry which is preliminary data.</text>
</comment>
<feature type="transmembrane region" description="Helical" evidence="2">
    <location>
        <begin position="326"/>
        <end position="345"/>
    </location>
</feature>
<dbReference type="PROSITE" id="PS50089">
    <property type="entry name" value="ZF_RING_2"/>
    <property type="match status" value="1"/>
</dbReference>
<dbReference type="SMART" id="SM00184">
    <property type="entry name" value="RING"/>
    <property type="match status" value="1"/>
</dbReference>
<evidence type="ECO:0000259" key="3">
    <source>
        <dbReference type="PROSITE" id="PS50089"/>
    </source>
</evidence>
<dbReference type="InterPro" id="IPR013083">
    <property type="entry name" value="Znf_RING/FYVE/PHD"/>
</dbReference>
<dbReference type="InterPro" id="IPR001841">
    <property type="entry name" value="Znf_RING"/>
</dbReference>
<proteinExistence type="predicted"/>
<keyword evidence="5" id="KW-1185">Reference proteome</keyword>
<dbReference type="Gene3D" id="3.30.40.10">
    <property type="entry name" value="Zinc/RING finger domain, C3HC4 (zinc finger)"/>
    <property type="match status" value="1"/>
</dbReference>
<dbReference type="SUPFAM" id="SSF57850">
    <property type="entry name" value="RING/U-box"/>
    <property type="match status" value="1"/>
</dbReference>